<reference evidence="3 4" key="1">
    <citation type="submission" date="2018-01" db="EMBL/GenBank/DDBJ databases">
        <title>Genomic Encyclopedia of Type Strains, Phase I: the one thousand microbial genomes (KMG-I) project.</title>
        <authorList>
            <person name="Goeker M."/>
        </authorList>
    </citation>
    <scope>NUCLEOTIDE SEQUENCE [LARGE SCALE GENOMIC DNA]</scope>
    <source>
        <strain evidence="3 4">DSM 17960</strain>
    </source>
</reference>
<dbReference type="AlphaFoldDB" id="A0A2S4NBB8"/>
<dbReference type="InterPro" id="IPR036680">
    <property type="entry name" value="SPOR-like_sf"/>
</dbReference>
<protein>
    <recommendedName>
        <fullName evidence="5">Sporulation related protein</fullName>
    </recommendedName>
</protein>
<keyword evidence="2" id="KW-0732">Signal</keyword>
<name>A0A2S4NBB8_9FLAO</name>
<feature type="chain" id="PRO_5015677167" description="Sporulation related protein" evidence="2">
    <location>
        <begin position="23"/>
        <end position="516"/>
    </location>
</feature>
<gene>
    <name evidence="3" type="ORF">Q361_10196</name>
</gene>
<dbReference type="EMBL" id="PQNY01000001">
    <property type="protein sequence ID" value="POS02998.1"/>
    <property type="molecule type" value="Genomic_DNA"/>
</dbReference>
<feature type="compositionally biased region" description="Low complexity" evidence="1">
    <location>
        <begin position="407"/>
        <end position="417"/>
    </location>
</feature>
<proteinExistence type="predicted"/>
<sequence>MKNNYSKIATFVVLLTGLFGSAQINQSFKPRFQKLVQGDMVVIANTIVNRQDKRHSANTELNDLSKSADNNDEYNMRYIDVDSDPSTFSSSSATVKFNDKNTKRIIYAALYWSATYKSNESELKFNKYILTDSKREDYTKVKIKLPDTDKYVPVSGQVLFDGYKDPMTKEYAPYTCYADITPLFTDFANYEGVYTVANIYATQGKVAGGVAGGWTLFLVYEEEELTEKFISTYDGFVGVTERYTDVKFSGFKSVIEGEIKAKLVASALEGDNNLVGDQLLMAGKNKQFFNLKNAIRESDNFFNGTITIEDDFLNGRTPNSTNTLGYDMCLLSIPNINNNLIDNATSQLTLRLQSNGDRYFMFFTAFNVEVSPPRPIIYTESEIIAKKAALNASTTLPNVAVNTTPITKNKTTDNADNTEVKTPPTPAPDRDRTLVSNAIPKGFYLVANVFAVPENAIKFAESLKQKGIPAKYVVNPETKYHYVYLNYSTNEEQIRALKKSGFNNKYSDYLWLLIVK</sequence>
<dbReference type="SUPFAM" id="SSF110997">
    <property type="entry name" value="Sporulation related repeat"/>
    <property type="match status" value="1"/>
</dbReference>
<dbReference type="Proteomes" id="UP000237056">
    <property type="component" value="Unassembled WGS sequence"/>
</dbReference>
<evidence type="ECO:0000313" key="4">
    <source>
        <dbReference type="Proteomes" id="UP000237056"/>
    </source>
</evidence>
<evidence type="ECO:0000256" key="2">
    <source>
        <dbReference type="SAM" id="SignalP"/>
    </source>
</evidence>
<dbReference type="GO" id="GO:0042834">
    <property type="term" value="F:peptidoglycan binding"/>
    <property type="evidence" value="ECO:0007669"/>
    <property type="project" value="InterPro"/>
</dbReference>
<accession>A0A2S4NBB8</accession>
<evidence type="ECO:0008006" key="5">
    <source>
        <dbReference type="Google" id="ProtNLM"/>
    </source>
</evidence>
<evidence type="ECO:0000256" key="1">
    <source>
        <dbReference type="SAM" id="MobiDB-lite"/>
    </source>
</evidence>
<dbReference type="OrthoDB" id="607469at2"/>
<evidence type="ECO:0000313" key="3">
    <source>
        <dbReference type="EMBL" id="POS02998.1"/>
    </source>
</evidence>
<organism evidence="3 4">
    <name type="scientific">Flavobacterium croceum DSM 17960</name>
    <dbReference type="NCBI Taxonomy" id="1121886"/>
    <lineage>
        <taxon>Bacteria</taxon>
        <taxon>Pseudomonadati</taxon>
        <taxon>Bacteroidota</taxon>
        <taxon>Flavobacteriia</taxon>
        <taxon>Flavobacteriales</taxon>
        <taxon>Flavobacteriaceae</taxon>
        <taxon>Flavobacterium</taxon>
    </lineage>
</organism>
<dbReference type="RefSeq" id="WP_103724746.1">
    <property type="nucleotide sequence ID" value="NZ_PQNY01000001.1"/>
</dbReference>
<keyword evidence="4" id="KW-1185">Reference proteome</keyword>
<feature type="signal peptide" evidence="2">
    <location>
        <begin position="1"/>
        <end position="22"/>
    </location>
</feature>
<comment type="caution">
    <text evidence="3">The sequence shown here is derived from an EMBL/GenBank/DDBJ whole genome shotgun (WGS) entry which is preliminary data.</text>
</comment>
<feature type="region of interest" description="Disordered" evidence="1">
    <location>
        <begin position="405"/>
        <end position="431"/>
    </location>
</feature>